<dbReference type="PANTHER" id="PTHR43179:SF7">
    <property type="entry name" value="RHAMNOSYLTRANSFERASE WBBL"/>
    <property type="match status" value="1"/>
</dbReference>
<dbReference type="PROSITE" id="PS50005">
    <property type="entry name" value="TPR"/>
    <property type="match status" value="1"/>
</dbReference>
<keyword evidence="1" id="KW-0802">TPR repeat</keyword>
<evidence type="ECO:0000256" key="1">
    <source>
        <dbReference type="PROSITE-ProRule" id="PRU00339"/>
    </source>
</evidence>
<feature type="domain" description="Glycosyltransferase 2-like" evidence="2">
    <location>
        <begin position="6"/>
        <end position="130"/>
    </location>
</feature>
<dbReference type="SUPFAM" id="SSF53448">
    <property type="entry name" value="Nucleotide-diphospho-sugar transferases"/>
    <property type="match status" value="1"/>
</dbReference>
<evidence type="ECO:0000313" key="3">
    <source>
        <dbReference type="EMBL" id="TKJ42387.1"/>
    </source>
</evidence>
<dbReference type="Gene3D" id="3.90.550.10">
    <property type="entry name" value="Spore Coat Polysaccharide Biosynthesis Protein SpsA, Chain A"/>
    <property type="match status" value="1"/>
</dbReference>
<dbReference type="InterPro" id="IPR011990">
    <property type="entry name" value="TPR-like_helical_dom_sf"/>
</dbReference>
<evidence type="ECO:0000259" key="2">
    <source>
        <dbReference type="Pfam" id="PF00535"/>
    </source>
</evidence>
<sequence length="374" mass="41727">MKITASIIIPVRNNLEFTRNCLKSIRDTAEGIDYEIIVIDNASDDGSSDMLKDEADNGKLKHIYNEQPRHFAASCNQGAETACGDYLVFLNNDIVAKDGWLREMMVVAEKSPDVGAVGAKLLYPDGTIQHAGVAFHYFESLGQFRPYHLFRTFPADSETVNKVREFQAVTGACMLTPASVFQEIGGFDEGYVNCFEDIDYCLHLGAKGLKIIYAPQAELIHYEGQTKGRNDNVDHSCSLLMSKWSGKVYCDDYDIVQGEGYLLRVTDDFNLCIHPGDEIRDWHQAILQLVELKQFRMALDEIDKIGRVIGGSKVSLHKLKGKCHLELGESEEAKLAFARAMAVDPEDTEARWGLEQVGLKEEDRGVALKSGLSF</sequence>
<dbReference type="Gene3D" id="1.25.40.10">
    <property type="entry name" value="Tetratricopeptide repeat domain"/>
    <property type="match status" value="1"/>
</dbReference>
<dbReference type="Pfam" id="PF00535">
    <property type="entry name" value="Glycos_transf_2"/>
    <property type="match status" value="1"/>
</dbReference>
<dbReference type="InterPro" id="IPR001173">
    <property type="entry name" value="Glyco_trans_2-like"/>
</dbReference>
<dbReference type="InterPro" id="IPR029044">
    <property type="entry name" value="Nucleotide-diphossugar_trans"/>
</dbReference>
<comment type="caution">
    <text evidence="3">The sequence shown here is derived from an EMBL/GenBank/DDBJ whole genome shotgun (WGS) entry which is preliminary data.</text>
</comment>
<organism evidence="3 4">
    <name type="scientific">candidate division LCP-89 bacterium B3_LCP</name>
    <dbReference type="NCBI Taxonomy" id="2012998"/>
    <lineage>
        <taxon>Bacteria</taxon>
        <taxon>Pseudomonadati</taxon>
        <taxon>Bacteria division LCP-89</taxon>
    </lineage>
</organism>
<dbReference type="EMBL" id="NJBN01000001">
    <property type="protein sequence ID" value="TKJ42387.1"/>
    <property type="molecule type" value="Genomic_DNA"/>
</dbReference>
<feature type="repeat" description="TPR" evidence="1">
    <location>
        <begin position="314"/>
        <end position="347"/>
    </location>
</feature>
<reference evidence="3 4" key="1">
    <citation type="submission" date="2017-06" db="EMBL/GenBank/DDBJ databases">
        <title>Novel microbial phyla capable of carbon fixation and sulfur reduction in deep-sea sediments.</title>
        <authorList>
            <person name="Huang J."/>
            <person name="Baker B."/>
            <person name="Wang Y."/>
        </authorList>
    </citation>
    <scope>NUCLEOTIDE SEQUENCE [LARGE SCALE GENOMIC DNA]</scope>
    <source>
        <strain evidence="3">B3_LCP</strain>
    </source>
</reference>
<proteinExistence type="predicted"/>
<evidence type="ECO:0000313" key="4">
    <source>
        <dbReference type="Proteomes" id="UP000319619"/>
    </source>
</evidence>
<dbReference type="CDD" id="cd04186">
    <property type="entry name" value="GT_2_like_c"/>
    <property type="match status" value="1"/>
</dbReference>
<dbReference type="PANTHER" id="PTHR43179">
    <property type="entry name" value="RHAMNOSYLTRANSFERASE WBBL"/>
    <property type="match status" value="1"/>
</dbReference>
<dbReference type="InterPro" id="IPR019734">
    <property type="entry name" value="TPR_rpt"/>
</dbReference>
<accession>A0A532V603</accession>
<dbReference type="SUPFAM" id="SSF48452">
    <property type="entry name" value="TPR-like"/>
    <property type="match status" value="1"/>
</dbReference>
<name>A0A532V603_UNCL8</name>
<gene>
    <name evidence="3" type="ORF">CEE37_01520</name>
</gene>
<dbReference type="Proteomes" id="UP000319619">
    <property type="component" value="Unassembled WGS sequence"/>
</dbReference>
<protein>
    <recommendedName>
        <fullName evidence="2">Glycosyltransferase 2-like domain-containing protein</fullName>
    </recommendedName>
</protein>
<dbReference type="AlphaFoldDB" id="A0A532V603"/>